<dbReference type="AlphaFoldDB" id="A0AAE0CC44"/>
<comment type="caution">
    <text evidence="3">The sequence shown here is derived from an EMBL/GenBank/DDBJ whole genome shotgun (WGS) entry which is preliminary data.</text>
</comment>
<feature type="region of interest" description="Disordered" evidence="2">
    <location>
        <begin position="16"/>
        <end position="46"/>
    </location>
</feature>
<evidence type="ECO:0000256" key="1">
    <source>
        <dbReference type="SAM" id="Coils"/>
    </source>
</evidence>
<accession>A0AAE0CC44</accession>
<keyword evidence="1" id="KW-0175">Coiled coil</keyword>
<evidence type="ECO:0000256" key="2">
    <source>
        <dbReference type="SAM" id="MobiDB-lite"/>
    </source>
</evidence>
<name>A0AAE0CC44_9CHLO</name>
<evidence type="ECO:0000313" key="3">
    <source>
        <dbReference type="EMBL" id="KAK3252296.1"/>
    </source>
</evidence>
<keyword evidence="4" id="KW-1185">Reference proteome</keyword>
<reference evidence="3 4" key="1">
    <citation type="journal article" date="2015" name="Genome Biol. Evol.">
        <title>Comparative Genomics of a Bacterivorous Green Alga Reveals Evolutionary Causalities and Consequences of Phago-Mixotrophic Mode of Nutrition.</title>
        <authorList>
            <person name="Burns J.A."/>
            <person name="Paasch A."/>
            <person name="Narechania A."/>
            <person name="Kim E."/>
        </authorList>
    </citation>
    <scope>NUCLEOTIDE SEQUENCE [LARGE SCALE GENOMIC DNA]</scope>
    <source>
        <strain evidence="3 4">PLY_AMNH</strain>
    </source>
</reference>
<sequence length="112" mass="12941">MDPDLGWTRKTYDHLTERKTAQDLQLKVPPERSPSEDATRSSAQSYRKMRAWMEREVGAAKERTETLEEQLRIARREIAATSDEAQLVREDAEAAEARAEVALSLQKNVRWQ</sequence>
<dbReference type="Proteomes" id="UP001190700">
    <property type="component" value="Unassembled WGS sequence"/>
</dbReference>
<evidence type="ECO:0000313" key="4">
    <source>
        <dbReference type="Proteomes" id="UP001190700"/>
    </source>
</evidence>
<organism evidence="3 4">
    <name type="scientific">Cymbomonas tetramitiformis</name>
    <dbReference type="NCBI Taxonomy" id="36881"/>
    <lineage>
        <taxon>Eukaryota</taxon>
        <taxon>Viridiplantae</taxon>
        <taxon>Chlorophyta</taxon>
        <taxon>Pyramimonadophyceae</taxon>
        <taxon>Pyramimonadales</taxon>
        <taxon>Pyramimonadaceae</taxon>
        <taxon>Cymbomonas</taxon>
    </lineage>
</organism>
<protein>
    <submittedName>
        <fullName evidence="3">Uncharacterized protein</fullName>
    </submittedName>
</protein>
<dbReference type="EMBL" id="LGRX02025483">
    <property type="protein sequence ID" value="KAK3252296.1"/>
    <property type="molecule type" value="Genomic_DNA"/>
</dbReference>
<gene>
    <name evidence="3" type="ORF">CYMTET_38401</name>
</gene>
<feature type="compositionally biased region" description="Basic and acidic residues" evidence="2">
    <location>
        <begin position="29"/>
        <end position="39"/>
    </location>
</feature>
<feature type="coiled-coil region" evidence="1">
    <location>
        <begin position="57"/>
        <end position="98"/>
    </location>
</feature>
<proteinExistence type="predicted"/>